<protein>
    <submittedName>
        <fullName evidence="1">Uncharacterized protein</fullName>
    </submittedName>
</protein>
<keyword evidence="2" id="KW-1185">Reference proteome</keyword>
<evidence type="ECO:0000313" key="1">
    <source>
        <dbReference type="EMBL" id="KAJ9659508.1"/>
    </source>
</evidence>
<organism evidence="1 2">
    <name type="scientific">Neophaeococcomyces mojaviensis</name>
    <dbReference type="NCBI Taxonomy" id="3383035"/>
    <lineage>
        <taxon>Eukaryota</taxon>
        <taxon>Fungi</taxon>
        <taxon>Dikarya</taxon>
        <taxon>Ascomycota</taxon>
        <taxon>Pezizomycotina</taxon>
        <taxon>Eurotiomycetes</taxon>
        <taxon>Chaetothyriomycetidae</taxon>
        <taxon>Chaetothyriales</taxon>
        <taxon>Chaetothyriales incertae sedis</taxon>
        <taxon>Neophaeococcomyces</taxon>
    </lineage>
</organism>
<name>A0ACC3ACB1_9EURO</name>
<gene>
    <name evidence="1" type="ORF">H2198_003083</name>
</gene>
<evidence type="ECO:0000313" key="2">
    <source>
        <dbReference type="Proteomes" id="UP001172386"/>
    </source>
</evidence>
<comment type="caution">
    <text evidence="1">The sequence shown here is derived from an EMBL/GenBank/DDBJ whole genome shotgun (WGS) entry which is preliminary data.</text>
</comment>
<accession>A0ACC3ACB1</accession>
<dbReference type="Proteomes" id="UP001172386">
    <property type="component" value="Unassembled WGS sequence"/>
</dbReference>
<dbReference type="EMBL" id="JAPDRQ010000039">
    <property type="protein sequence ID" value="KAJ9659508.1"/>
    <property type="molecule type" value="Genomic_DNA"/>
</dbReference>
<sequence length="365" mass="40282">MSEKPSVRWGIVTTGMISSWFVEDLVLDRPDAPVRHIVQSVGGRDMQKCEEFAKKYCPNSTPKLYDSYEQVYNDPNVDVVYIGTPHAFHKQNMLDAIAAGKNILCEKAFTINAQEAKEVFEAAKAKNVYVHEASPPRRPLVHKLRKLIHEDKVIGEPFRTFADFAINVDIESLPPTSRYKDLSLGAGTLLDVGIYSLTWAILTLDAGSPASSEKPLALGVQSHQDGIETSTSILLQYPSTGRQGIVTSTTRSNGHPNIICTIWGSNGIIEVEGPAASFPLSFTVYPKVEGDANERPLSRGEGQKYHFPSTGRGFVYEADNTALDVLAGRKESAIMPWSETIHVLEIMDSIRKQGDTFYPGHDETL</sequence>
<reference evidence="1" key="1">
    <citation type="submission" date="2022-10" db="EMBL/GenBank/DDBJ databases">
        <title>Culturing micro-colonial fungi from biological soil crusts in the Mojave desert and describing Neophaeococcomyces mojavensis, and introducing the new genera and species Taxawa tesnikishii.</title>
        <authorList>
            <person name="Kurbessoian T."/>
            <person name="Stajich J.E."/>
        </authorList>
    </citation>
    <scope>NUCLEOTIDE SEQUENCE</scope>
    <source>
        <strain evidence="1">JES_112</strain>
    </source>
</reference>
<proteinExistence type="predicted"/>